<dbReference type="Proteomes" id="UP000007241">
    <property type="component" value="Unassembled WGS sequence"/>
</dbReference>
<dbReference type="GeneID" id="18241033"/>
<protein>
    <submittedName>
        <fullName evidence="1">Uncharacterized protein</fullName>
    </submittedName>
</protein>
<keyword evidence="2" id="KW-1185">Reference proteome</keyword>
<sequence>MFFPPSCVLPSPISPTDNCAKPAALSDALCLSSNFSTADTVSNANILSPVLDKSSTIHSRFDVNDAIAGTGRPPLAPISADTTSGSANSLKIVLHGLPVEIPSKTPDRNNFNRLSFEYSQESNLEAHGHAYKGVVSDSANIGTENKTTDHAYVDYVSHTDGTADSSTPSLVSPSHDESQITVSSFIIKSHEKPTHYSRSSSVSASCINYKKFTRDTLHHIKVYHDSLLMLADCAEAKLKRYVPRFGIMADKHVPIVNGNTAIPLEFTMIAAAVEQPDISQKHTVSRQISDVSILGSRSSHPRHGISRFAPYGYRFAATMKDGSVCQSHVAGDLADRARLNGARGTRSDLVLVSHIGETTQLQSSLEYCDAQQATTGIRPGPSDVLKHLREVGLDIDYRKEGNVKLQQRNASNFYKRMTEYAKKMHNGEYPINSDISGSVDVGISSIGNGSCHDPKEFDGVNAIIDAAAMIKDNFAFTVPSDCFWTPCTAASDAVPGCHVEHSKLKHADSADYTTLISTQNVDEISDDEHGLTISTNAEALQTHIQLTTDSETDFDWGMDDDVDVDDGDEEYVDKKSNHVASRRRSISSVSPRSSRVPFYKKSSKSSIKQLSMSSLLNSGCTNGDHSISVSQCTPHRTCASRDLPIGTSLAMRSLYKKGLSRHSPYGTRFSALMEDGTIRESYLAGDLIHRARASSGRGRGDLNLVRHHGEASQLESAWTFYKLYTAVNHIIPGASIVLDHLRKEKLDINHRENGGLLLQKNAGNLHKRVQEFGRRRTDDMYYLREDAMHVEAADFEMAQARAIANGFVEFDLNDYLAERKGAGVAPL</sequence>
<name>F4PEG5_BATDJ</name>
<evidence type="ECO:0000313" key="2">
    <source>
        <dbReference type="Proteomes" id="UP000007241"/>
    </source>
</evidence>
<dbReference type="AlphaFoldDB" id="F4PEG5"/>
<dbReference type="InParanoid" id="F4PEG5"/>
<evidence type="ECO:0000313" key="1">
    <source>
        <dbReference type="EMBL" id="EGF76370.1"/>
    </source>
</evidence>
<dbReference type="EMBL" id="GL882897">
    <property type="protein sequence ID" value="EGF76370.1"/>
    <property type="molecule type" value="Genomic_DNA"/>
</dbReference>
<proteinExistence type="predicted"/>
<dbReference type="RefSeq" id="XP_006682988.1">
    <property type="nucleotide sequence ID" value="XM_006682925.1"/>
</dbReference>
<gene>
    <name evidence="1" type="ORF">BATDEDRAFT_36282</name>
</gene>
<dbReference type="HOGENOM" id="CLU_342542_0_0_1"/>
<dbReference type="OrthoDB" id="2113617at2759"/>
<reference evidence="1 2" key="1">
    <citation type="submission" date="2009-12" db="EMBL/GenBank/DDBJ databases">
        <title>The draft genome of Batrachochytrium dendrobatidis.</title>
        <authorList>
            <consortium name="US DOE Joint Genome Institute (JGI-PGF)"/>
            <person name="Kuo A."/>
            <person name="Salamov A."/>
            <person name="Schmutz J."/>
            <person name="Lucas S."/>
            <person name="Pitluck S."/>
            <person name="Rosenblum E."/>
            <person name="Stajich J."/>
            <person name="Eisen M."/>
            <person name="Grigoriev I.V."/>
        </authorList>
    </citation>
    <scope>NUCLEOTIDE SEQUENCE [LARGE SCALE GENOMIC DNA]</scope>
    <source>
        <strain evidence="2">JAM81 / FGSC 10211</strain>
    </source>
</reference>
<accession>F4PEG5</accession>
<organism evidence="1 2">
    <name type="scientific">Batrachochytrium dendrobatidis (strain JAM81 / FGSC 10211)</name>
    <name type="common">Frog chytrid fungus</name>
    <dbReference type="NCBI Taxonomy" id="684364"/>
    <lineage>
        <taxon>Eukaryota</taxon>
        <taxon>Fungi</taxon>
        <taxon>Fungi incertae sedis</taxon>
        <taxon>Chytridiomycota</taxon>
        <taxon>Chytridiomycota incertae sedis</taxon>
        <taxon>Chytridiomycetes</taxon>
        <taxon>Rhizophydiales</taxon>
        <taxon>Rhizophydiales incertae sedis</taxon>
        <taxon>Batrachochytrium</taxon>
    </lineage>
</organism>